<keyword evidence="2 5" id="KW-0689">Ribosomal protein</keyword>
<dbReference type="Pfam" id="PF13639">
    <property type="entry name" value="zf-RING_2"/>
    <property type="match status" value="1"/>
</dbReference>
<dbReference type="Proteomes" id="UP000191522">
    <property type="component" value="Unassembled WGS sequence"/>
</dbReference>
<keyword evidence="4" id="KW-0862">Zinc</keyword>
<dbReference type="PANTHER" id="PTHR11847">
    <property type="entry name" value="RIBOSOMAL PROTEIN L15"/>
    <property type="match status" value="1"/>
</dbReference>
<dbReference type="PANTHER" id="PTHR11847:SF4">
    <property type="entry name" value="LARGE RIBOSOMAL SUBUNIT PROTEIN EL15"/>
    <property type="match status" value="1"/>
</dbReference>
<dbReference type="SUPFAM" id="SSF54189">
    <property type="entry name" value="Ribosomal proteins S24e, L23 and L15e"/>
    <property type="match status" value="1"/>
</dbReference>
<dbReference type="InterPro" id="IPR013083">
    <property type="entry name" value="Znf_RING/FYVE/PHD"/>
</dbReference>
<evidence type="ECO:0000256" key="3">
    <source>
        <dbReference type="ARBA" id="ARBA00023274"/>
    </source>
</evidence>
<dbReference type="STRING" id="69771.A0A1V6P7W1"/>
<dbReference type="GO" id="GO:0003723">
    <property type="term" value="F:RNA binding"/>
    <property type="evidence" value="ECO:0007669"/>
    <property type="project" value="TreeGrafter"/>
</dbReference>
<keyword evidence="7" id="KW-1133">Transmembrane helix</keyword>
<organism evidence="9 10">
    <name type="scientific">Penicillium decumbens</name>
    <dbReference type="NCBI Taxonomy" id="69771"/>
    <lineage>
        <taxon>Eukaryota</taxon>
        <taxon>Fungi</taxon>
        <taxon>Dikarya</taxon>
        <taxon>Ascomycota</taxon>
        <taxon>Pezizomycotina</taxon>
        <taxon>Eurotiomycetes</taxon>
        <taxon>Eurotiomycetidae</taxon>
        <taxon>Eurotiales</taxon>
        <taxon>Aspergillaceae</taxon>
        <taxon>Penicillium</taxon>
    </lineage>
</organism>
<gene>
    <name evidence="9" type="ORF">PENDEC_c017G00150</name>
</gene>
<evidence type="ECO:0000256" key="6">
    <source>
        <dbReference type="SAM" id="MobiDB-lite"/>
    </source>
</evidence>
<dbReference type="GO" id="GO:0003735">
    <property type="term" value="F:structural constituent of ribosome"/>
    <property type="evidence" value="ECO:0007669"/>
    <property type="project" value="InterPro"/>
</dbReference>
<accession>A0A1V6P7W1</accession>
<dbReference type="SMART" id="SM01384">
    <property type="entry name" value="Ribosomal_L15e"/>
    <property type="match status" value="1"/>
</dbReference>
<dbReference type="Gene3D" id="3.40.1120.10">
    <property type="entry name" value="Ribosomal protein l15e"/>
    <property type="match status" value="1"/>
</dbReference>
<dbReference type="FunFam" id="3.40.1120.10:FF:000001">
    <property type="entry name" value="Ribosomal protein L15"/>
    <property type="match status" value="1"/>
</dbReference>
<reference evidence="10" key="1">
    <citation type="journal article" date="2017" name="Nat. Microbiol.">
        <title>Global analysis of biosynthetic gene clusters reveals vast potential of secondary metabolite production in Penicillium species.</title>
        <authorList>
            <person name="Nielsen J.C."/>
            <person name="Grijseels S."/>
            <person name="Prigent S."/>
            <person name="Ji B."/>
            <person name="Dainat J."/>
            <person name="Nielsen K.F."/>
            <person name="Frisvad J.C."/>
            <person name="Workman M."/>
            <person name="Nielsen J."/>
        </authorList>
    </citation>
    <scope>NUCLEOTIDE SEQUENCE [LARGE SCALE GENOMIC DNA]</scope>
    <source>
        <strain evidence="10">IBT 11843</strain>
    </source>
</reference>
<keyword evidence="10" id="KW-1185">Reference proteome</keyword>
<comment type="similarity">
    <text evidence="1 5">Belongs to the eukaryotic ribosomal protein eL15 family.</text>
</comment>
<dbReference type="InterPro" id="IPR000439">
    <property type="entry name" value="Ribosomal_eL15"/>
</dbReference>
<keyword evidence="3 5" id="KW-0687">Ribonucleoprotein</keyword>
<dbReference type="InterPro" id="IPR024794">
    <property type="entry name" value="Rbsml_eL15_core_dom_sf"/>
</dbReference>
<feature type="transmembrane region" description="Helical" evidence="7">
    <location>
        <begin position="224"/>
        <end position="249"/>
    </location>
</feature>
<evidence type="ECO:0000256" key="2">
    <source>
        <dbReference type="ARBA" id="ARBA00022980"/>
    </source>
</evidence>
<dbReference type="NCBIfam" id="NF003269">
    <property type="entry name" value="PRK04243.1"/>
    <property type="match status" value="1"/>
</dbReference>
<dbReference type="GO" id="GO:0002181">
    <property type="term" value="P:cytoplasmic translation"/>
    <property type="evidence" value="ECO:0007669"/>
    <property type="project" value="TreeGrafter"/>
</dbReference>
<dbReference type="EMBL" id="MDYL01000017">
    <property type="protein sequence ID" value="OQD73058.1"/>
    <property type="molecule type" value="Genomic_DNA"/>
</dbReference>
<name>A0A1V6P7W1_PENDC</name>
<dbReference type="Pfam" id="PF00827">
    <property type="entry name" value="Ribosomal_L15e"/>
    <property type="match status" value="1"/>
</dbReference>
<sequence length="645" mass="72364">MSRTEEPDSQTTVATLFAGPGSVSNSTSSVSENVGFRFVLDRTVQTLSGNGLPKSGTFSGLLFVPSLSPQDPCDSIVSQYIPSNVTRHKDVSDYGYPVIGLAPWVTPDCTQSFLAASREVNAEALVFFQPSSNETGRPPPHNDQRWDLHDGGQWRKQNNYPIYAIPGPAGVTLIHDLASFSDGQFNHSSNDNVTSTDPSSKEASQRLFTMVDTETSSVEQTQPLWIMLLIVIGVTLATTVMSVAIYRFFNQRRRLLSQRQINHTGQADTELQAMPFNPGHVVLSAIRATPEIVHNLRIYTYTGEAPTAVPIAPKEDVKEEVQHSVTELDAGTPPPSVNDGPEVTGIRCPEPVAINPATDEAAPSVNRHWDMQTSCAICLEEFVIGSPLRELPCGHVFDPLCIDQYLLEQNSLCPLCKKSVLPAGYASLRCDNDNRRPCEADKMGALKYVEEIQKKKQSDVIRFLLRVRCWELRQLNAIHRASRPSRPDKARRLGYKAKQGYVVYRIRVRRGGRKRPVPKGATYGKPTNQGVNQLKYQRALSATAEERVGRCCSNLRVLNSYWINQDSTYKYFEVILVDPQHKAIRRDARINWICNPVHKHRESRGLTATGKKSRGINKGHRFNNTKAGRRHTWKRHNTQSYWRYR</sequence>
<feature type="domain" description="RING-type" evidence="8">
    <location>
        <begin position="375"/>
        <end position="417"/>
    </location>
</feature>
<dbReference type="OrthoDB" id="10255148at2759"/>
<protein>
    <recommendedName>
        <fullName evidence="5">Ribosomal protein L15</fullName>
    </recommendedName>
</protein>
<dbReference type="SUPFAM" id="SSF57850">
    <property type="entry name" value="RING/U-box"/>
    <property type="match status" value="1"/>
</dbReference>
<evidence type="ECO:0000256" key="5">
    <source>
        <dbReference type="RuleBase" id="RU000663"/>
    </source>
</evidence>
<dbReference type="InterPro" id="IPR020925">
    <property type="entry name" value="Ribosomal_eL15_CS"/>
</dbReference>
<evidence type="ECO:0000256" key="7">
    <source>
        <dbReference type="SAM" id="Phobius"/>
    </source>
</evidence>
<evidence type="ECO:0000313" key="9">
    <source>
        <dbReference type="EMBL" id="OQD73058.1"/>
    </source>
</evidence>
<dbReference type="Gene3D" id="3.30.40.10">
    <property type="entry name" value="Zinc/RING finger domain, C3HC4 (zinc finger)"/>
    <property type="match status" value="1"/>
</dbReference>
<dbReference type="InterPro" id="IPR001841">
    <property type="entry name" value="Znf_RING"/>
</dbReference>
<feature type="region of interest" description="Disordered" evidence="6">
    <location>
        <begin position="603"/>
        <end position="624"/>
    </location>
</feature>
<keyword evidence="7" id="KW-0812">Transmembrane</keyword>
<evidence type="ECO:0000259" key="8">
    <source>
        <dbReference type="PROSITE" id="PS50089"/>
    </source>
</evidence>
<keyword evidence="4" id="KW-0863">Zinc-finger</keyword>
<dbReference type="PROSITE" id="PS01194">
    <property type="entry name" value="RIBOSOMAL_L15E"/>
    <property type="match status" value="1"/>
</dbReference>
<dbReference type="SMART" id="SM00184">
    <property type="entry name" value="RING"/>
    <property type="match status" value="1"/>
</dbReference>
<keyword evidence="7" id="KW-0472">Membrane</keyword>
<dbReference type="AlphaFoldDB" id="A0A1V6P7W1"/>
<dbReference type="InterPro" id="IPR012678">
    <property type="entry name" value="Ribosomal_uL23/eL15/eS24_sf"/>
</dbReference>
<evidence type="ECO:0000256" key="4">
    <source>
        <dbReference type="PROSITE-ProRule" id="PRU00175"/>
    </source>
</evidence>
<proteinExistence type="inferred from homology"/>
<dbReference type="OMA" id="LWAGEGQ"/>
<evidence type="ECO:0000256" key="1">
    <source>
        <dbReference type="ARBA" id="ARBA00006857"/>
    </source>
</evidence>
<dbReference type="GO" id="GO:0008270">
    <property type="term" value="F:zinc ion binding"/>
    <property type="evidence" value="ECO:0007669"/>
    <property type="project" value="UniProtKB-KW"/>
</dbReference>
<feature type="region of interest" description="Disordered" evidence="6">
    <location>
        <begin position="130"/>
        <end position="150"/>
    </location>
</feature>
<keyword evidence="4" id="KW-0479">Metal-binding</keyword>
<feature type="compositionally biased region" description="Basic and acidic residues" evidence="6">
    <location>
        <begin position="140"/>
        <end position="150"/>
    </location>
</feature>
<evidence type="ECO:0000313" key="10">
    <source>
        <dbReference type="Proteomes" id="UP000191522"/>
    </source>
</evidence>
<dbReference type="GO" id="GO:0022625">
    <property type="term" value="C:cytosolic large ribosomal subunit"/>
    <property type="evidence" value="ECO:0007669"/>
    <property type="project" value="TreeGrafter"/>
</dbReference>
<feature type="compositionally biased region" description="Basic residues" evidence="6">
    <location>
        <begin position="611"/>
        <end position="624"/>
    </location>
</feature>
<comment type="caution">
    <text evidence="9">The sequence shown here is derived from an EMBL/GenBank/DDBJ whole genome shotgun (WGS) entry which is preliminary data.</text>
</comment>
<dbReference type="PROSITE" id="PS50089">
    <property type="entry name" value="ZF_RING_2"/>
    <property type="match status" value="1"/>
</dbReference>